<protein>
    <submittedName>
        <fullName evidence="1">Uncharacterized protein</fullName>
    </submittedName>
</protein>
<name>A0A0B6YEZ4_9EUPU</name>
<proteinExistence type="predicted"/>
<feature type="non-terminal residue" evidence="1">
    <location>
        <position position="1"/>
    </location>
</feature>
<reference evidence="1" key="1">
    <citation type="submission" date="2014-12" db="EMBL/GenBank/DDBJ databases">
        <title>Insight into the proteome of Arion vulgaris.</title>
        <authorList>
            <person name="Aradska J."/>
            <person name="Bulat T."/>
            <person name="Smidak R."/>
            <person name="Sarate P."/>
            <person name="Gangsoo J."/>
            <person name="Sialana F."/>
            <person name="Bilban M."/>
            <person name="Lubec G."/>
        </authorList>
    </citation>
    <scope>NUCLEOTIDE SEQUENCE</scope>
    <source>
        <tissue evidence="1">Skin</tissue>
    </source>
</reference>
<dbReference type="EMBL" id="HACG01007922">
    <property type="protein sequence ID" value="CEK54787.1"/>
    <property type="molecule type" value="Transcribed_RNA"/>
</dbReference>
<organism evidence="1">
    <name type="scientific">Arion vulgaris</name>
    <dbReference type="NCBI Taxonomy" id="1028688"/>
    <lineage>
        <taxon>Eukaryota</taxon>
        <taxon>Metazoa</taxon>
        <taxon>Spiralia</taxon>
        <taxon>Lophotrochozoa</taxon>
        <taxon>Mollusca</taxon>
        <taxon>Gastropoda</taxon>
        <taxon>Heterobranchia</taxon>
        <taxon>Euthyneura</taxon>
        <taxon>Panpulmonata</taxon>
        <taxon>Eupulmonata</taxon>
        <taxon>Stylommatophora</taxon>
        <taxon>Helicina</taxon>
        <taxon>Arionoidea</taxon>
        <taxon>Arionidae</taxon>
        <taxon>Arion</taxon>
    </lineage>
</organism>
<dbReference type="AlphaFoldDB" id="A0A0B6YEZ4"/>
<evidence type="ECO:0000313" key="1">
    <source>
        <dbReference type="EMBL" id="CEK54787.1"/>
    </source>
</evidence>
<sequence length="49" mass="5472">AGTDQDPTPPPHGIPGNRLRHCSLAKWWGLMESYHTASLHSKNQSEAQY</sequence>
<accession>A0A0B6YEZ4</accession>
<gene>
    <name evidence="1" type="primary">ORF23639</name>
</gene>